<dbReference type="AlphaFoldDB" id="A0A1M6P231"/>
<sequence>MQNQIFLQDQLQKILDTRAKAIGITTSAFITDFLTQSFKDELNGIPDKSYIDLYTELREAVIGYKNTLKSGDKFTLRDVDYYKNLSATTVSGTHSIPAATRARLGRSLNEDIRLNKSPEFADVKRALTKSGKPAFSKANNTSAAIYEKI</sequence>
<protein>
    <submittedName>
        <fullName evidence="1">Uncharacterized protein</fullName>
    </submittedName>
</protein>
<evidence type="ECO:0000313" key="2">
    <source>
        <dbReference type="Proteomes" id="UP000184301"/>
    </source>
</evidence>
<dbReference type="Proteomes" id="UP000184301">
    <property type="component" value="Unassembled WGS sequence"/>
</dbReference>
<gene>
    <name evidence="1" type="ORF">SAMN02745243_01983</name>
</gene>
<keyword evidence="2" id="KW-1185">Reference proteome</keyword>
<organism evidence="1 2">
    <name type="scientific">Hespellia stercorisuis DSM 15480</name>
    <dbReference type="NCBI Taxonomy" id="1121950"/>
    <lineage>
        <taxon>Bacteria</taxon>
        <taxon>Bacillati</taxon>
        <taxon>Bacillota</taxon>
        <taxon>Clostridia</taxon>
        <taxon>Lachnospirales</taxon>
        <taxon>Lachnospiraceae</taxon>
        <taxon>Hespellia</taxon>
    </lineage>
</organism>
<name>A0A1M6P231_9FIRM</name>
<dbReference type="EMBL" id="FQZY01000026">
    <property type="protein sequence ID" value="SHK01970.1"/>
    <property type="molecule type" value="Genomic_DNA"/>
</dbReference>
<dbReference type="RefSeq" id="WP_073109418.1">
    <property type="nucleotide sequence ID" value="NZ_FQZY01000026.1"/>
</dbReference>
<evidence type="ECO:0000313" key="1">
    <source>
        <dbReference type="EMBL" id="SHK01970.1"/>
    </source>
</evidence>
<proteinExistence type="predicted"/>
<reference evidence="1 2" key="1">
    <citation type="submission" date="2016-11" db="EMBL/GenBank/DDBJ databases">
        <authorList>
            <person name="Jaros S."/>
            <person name="Januszkiewicz K."/>
            <person name="Wedrychowicz H."/>
        </authorList>
    </citation>
    <scope>NUCLEOTIDE SEQUENCE [LARGE SCALE GENOMIC DNA]</scope>
    <source>
        <strain evidence="1 2">DSM 15480</strain>
    </source>
</reference>
<accession>A0A1M6P231</accession>